<proteinExistence type="predicted"/>
<feature type="region of interest" description="Disordered" evidence="1">
    <location>
        <begin position="1"/>
        <end position="59"/>
    </location>
</feature>
<evidence type="ECO:0000313" key="3">
    <source>
        <dbReference type="Proteomes" id="UP001159363"/>
    </source>
</evidence>
<gene>
    <name evidence="2" type="ORF">PR048_005900</name>
</gene>
<evidence type="ECO:0000313" key="2">
    <source>
        <dbReference type="EMBL" id="KAJ8893309.1"/>
    </source>
</evidence>
<feature type="compositionally biased region" description="Basic and acidic residues" evidence="1">
    <location>
        <begin position="1"/>
        <end position="16"/>
    </location>
</feature>
<feature type="compositionally biased region" description="Basic residues" evidence="1">
    <location>
        <begin position="21"/>
        <end position="30"/>
    </location>
</feature>
<dbReference type="Proteomes" id="UP001159363">
    <property type="component" value="Chromosome 2"/>
</dbReference>
<organism evidence="2 3">
    <name type="scientific">Dryococelus australis</name>
    <dbReference type="NCBI Taxonomy" id="614101"/>
    <lineage>
        <taxon>Eukaryota</taxon>
        <taxon>Metazoa</taxon>
        <taxon>Ecdysozoa</taxon>
        <taxon>Arthropoda</taxon>
        <taxon>Hexapoda</taxon>
        <taxon>Insecta</taxon>
        <taxon>Pterygota</taxon>
        <taxon>Neoptera</taxon>
        <taxon>Polyneoptera</taxon>
        <taxon>Phasmatodea</taxon>
        <taxon>Verophasmatodea</taxon>
        <taxon>Anareolatae</taxon>
        <taxon>Phasmatidae</taxon>
        <taxon>Eurycanthinae</taxon>
        <taxon>Dryococelus</taxon>
    </lineage>
</organism>
<keyword evidence="3" id="KW-1185">Reference proteome</keyword>
<evidence type="ECO:0000256" key="1">
    <source>
        <dbReference type="SAM" id="MobiDB-lite"/>
    </source>
</evidence>
<reference evidence="2 3" key="1">
    <citation type="submission" date="2023-02" db="EMBL/GenBank/DDBJ databases">
        <title>LHISI_Scaffold_Assembly.</title>
        <authorList>
            <person name="Stuart O.P."/>
            <person name="Cleave R."/>
            <person name="Magrath M.J.L."/>
            <person name="Mikheyev A.S."/>
        </authorList>
    </citation>
    <scope>NUCLEOTIDE SEQUENCE [LARGE SCALE GENOMIC DNA]</scope>
    <source>
        <strain evidence="2">Daus_M_001</strain>
        <tissue evidence="2">Leg muscle</tissue>
    </source>
</reference>
<accession>A0ABQ9I9H4</accession>
<dbReference type="EMBL" id="JARBHB010000002">
    <property type="protein sequence ID" value="KAJ8893309.1"/>
    <property type="molecule type" value="Genomic_DNA"/>
</dbReference>
<comment type="caution">
    <text evidence="2">The sequence shown here is derived from an EMBL/GenBank/DDBJ whole genome shotgun (WGS) entry which is preliminary data.</text>
</comment>
<name>A0ABQ9I9H4_9NEOP</name>
<sequence length="92" mass="10682">MEELENRINNNDEKKKLPVSCKKKFPKPKMVKKDLTHSTSDSDTSEDMSDELPLPSWSESDVVDNDDFLLVKFATKKKCTLCWPCDKEDWSL</sequence>
<protein>
    <submittedName>
        <fullName evidence="2">Uncharacterized protein</fullName>
    </submittedName>
</protein>